<dbReference type="InterPro" id="IPR006684">
    <property type="entry name" value="YbgC/YbaW"/>
</dbReference>
<reference evidence="3 4" key="1">
    <citation type="journal article" date="2015" name="Genome Announc.">
        <title>Draft Genome Sequences of Marine Isolates of Thalassomonas viridans and Thalassomonas actiniarum.</title>
        <authorList>
            <person name="Olonade I."/>
            <person name="van Zyl L.J."/>
            <person name="Trindade M."/>
        </authorList>
    </citation>
    <scope>NUCLEOTIDE SEQUENCE [LARGE SCALE GENOMIC DNA]</scope>
    <source>
        <strain evidence="3 4">A5K-106</strain>
    </source>
</reference>
<name>A0AAE9YKV8_9GAMM</name>
<dbReference type="PANTHER" id="PTHR31793:SF37">
    <property type="entry name" value="ACYL-COA THIOESTER HYDROLASE YBGC"/>
    <property type="match status" value="1"/>
</dbReference>
<comment type="similarity">
    <text evidence="1">Belongs to the 4-hydroxybenzoyl-CoA thioesterase family.</text>
</comment>
<reference evidence="3 4" key="2">
    <citation type="journal article" date="2022" name="Mar. Drugs">
        <title>Bioassay-Guided Fractionation Leads to the Detection of Cholic Acid Generated by the Rare Thalassomonas sp.</title>
        <authorList>
            <person name="Pheiffer F."/>
            <person name="Schneider Y.K."/>
            <person name="Hansen E.H."/>
            <person name="Andersen J.H."/>
            <person name="Isaksson J."/>
            <person name="Busche T."/>
            <person name="R C."/>
            <person name="Kalinowski J."/>
            <person name="Zyl L.V."/>
            <person name="Trindade M."/>
        </authorList>
    </citation>
    <scope>NUCLEOTIDE SEQUENCE [LARGE SCALE GENOMIC DNA]</scope>
    <source>
        <strain evidence="3 4">A5K-106</strain>
    </source>
</reference>
<evidence type="ECO:0000313" key="4">
    <source>
        <dbReference type="Proteomes" id="UP000032568"/>
    </source>
</evidence>
<dbReference type="InterPro" id="IPR008272">
    <property type="entry name" value="HB-CoA_thioesterase_AS"/>
</dbReference>
<dbReference type="PROSITE" id="PS01328">
    <property type="entry name" value="4HBCOA_THIOESTERASE"/>
    <property type="match status" value="1"/>
</dbReference>
<dbReference type="InterPro" id="IPR029069">
    <property type="entry name" value="HotDog_dom_sf"/>
</dbReference>
<gene>
    <name evidence="3" type="primary">ybgC</name>
    <name evidence="3" type="ORF">SG35_018865</name>
</gene>
<sequence>MSNNTNNFQLRVFYEDTDAGGIVYHANYLKFFERARTEWLRELGFQQTDFLEQKLGLVVRRVEMDNIASAKLDDLLTITSSISRLKRASLVFKQEIINEQQQVLCRAEVQVACVNLTISRPCAIPQAILGAFERVS</sequence>
<dbReference type="RefSeq" id="WP_044833598.1">
    <property type="nucleotide sequence ID" value="NZ_CP059735.1"/>
</dbReference>
<protein>
    <submittedName>
        <fullName evidence="3">Tol-pal system-associated acyl-CoA thioesterase</fullName>
    </submittedName>
</protein>
<dbReference type="GO" id="GO:0047617">
    <property type="term" value="F:fatty acyl-CoA hydrolase activity"/>
    <property type="evidence" value="ECO:0007669"/>
    <property type="project" value="TreeGrafter"/>
</dbReference>
<dbReference type="CDD" id="cd00586">
    <property type="entry name" value="4HBT"/>
    <property type="match status" value="1"/>
</dbReference>
<dbReference type="SUPFAM" id="SSF54637">
    <property type="entry name" value="Thioesterase/thiol ester dehydrase-isomerase"/>
    <property type="match status" value="1"/>
</dbReference>
<evidence type="ECO:0000256" key="1">
    <source>
        <dbReference type="ARBA" id="ARBA00005953"/>
    </source>
</evidence>
<dbReference type="Proteomes" id="UP000032568">
    <property type="component" value="Chromosome"/>
</dbReference>
<accession>A0AAE9YKV8</accession>
<evidence type="ECO:0000313" key="3">
    <source>
        <dbReference type="EMBL" id="WDD97370.1"/>
    </source>
</evidence>
<dbReference type="PIRSF" id="PIRSF003230">
    <property type="entry name" value="YbgC"/>
    <property type="match status" value="1"/>
</dbReference>
<evidence type="ECO:0000256" key="2">
    <source>
        <dbReference type="ARBA" id="ARBA00022801"/>
    </source>
</evidence>
<dbReference type="AlphaFoldDB" id="A0AAE9YKV8"/>
<dbReference type="EMBL" id="CP059735">
    <property type="protein sequence ID" value="WDD97370.1"/>
    <property type="molecule type" value="Genomic_DNA"/>
</dbReference>
<organism evidence="3 4">
    <name type="scientific">Thalassomonas actiniarum</name>
    <dbReference type="NCBI Taxonomy" id="485447"/>
    <lineage>
        <taxon>Bacteria</taxon>
        <taxon>Pseudomonadati</taxon>
        <taxon>Pseudomonadota</taxon>
        <taxon>Gammaproteobacteria</taxon>
        <taxon>Alteromonadales</taxon>
        <taxon>Colwelliaceae</taxon>
        <taxon>Thalassomonas</taxon>
    </lineage>
</organism>
<dbReference type="NCBIfam" id="TIGR02799">
    <property type="entry name" value="thio_ybgC"/>
    <property type="match status" value="1"/>
</dbReference>
<dbReference type="InterPro" id="IPR050563">
    <property type="entry name" value="4-hydroxybenzoyl-CoA_TE"/>
</dbReference>
<dbReference type="KEGG" id="tact:SG35_018865"/>
<keyword evidence="4" id="KW-1185">Reference proteome</keyword>
<proteinExistence type="inferred from homology"/>
<dbReference type="Gene3D" id="3.10.129.10">
    <property type="entry name" value="Hotdog Thioesterase"/>
    <property type="match status" value="1"/>
</dbReference>
<dbReference type="InterPro" id="IPR014166">
    <property type="entry name" value="Tol-Pal_acyl-CoA_thioesterase"/>
</dbReference>
<dbReference type="Pfam" id="PF13279">
    <property type="entry name" value="4HBT_2"/>
    <property type="match status" value="1"/>
</dbReference>
<keyword evidence="2" id="KW-0378">Hydrolase</keyword>
<dbReference type="NCBIfam" id="TIGR00051">
    <property type="entry name" value="YbgC/FadM family acyl-CoA thioesterase"/>
    <property type="match status" value="1"/>
</dbReference>
<dbReference type="FunFam" id="3.10.129.10:FF:000004">
    <property type="entry name" value="Tol-pal system-associated acyl-CoA thioesterase"/>
    <property type="match status" value="1"/>
</dbReference>
<dbReference type="PANTHER" id="PTHR31793">
    <property type="entry name" value="4-HYDROXYBENZOYL-COA THIOESTERASE FAMILY MEMBER"/>
    <property type="match status" value="1"/>
</dbReference>